<evidence type="ECO:0000259" key="2">
    <source>
        <dbReference type="Pfam" id="PF06958"/>
    </source>
</evidence>
<evidence type="ECO:0000256" key="1">
    <source>
        <dbReference type="SAM" id="MobiDB-lite"/>
    </source>
</evidence>
<comment type="caution">
    <text evidence="3">The sequence shown here is derived from an EMBL/GenBank/DDBJ whole genome shotgun (WGS) entry which is preliminary data.</text>
</comment>
<protein>
    <submittedName>
        <fullName evidence="3">S-type Pyocin</fullName>
    </submittedName>
</protein>
<name>A0A483FX88_KLEPN</name>
<reference evidence="3" key="1">
    <citation type="submission" date="2019-01" db="EMBL/GenBank/DDBJ databases">
        <authorList>
            <person name="Lista F."/>
            <person name="Anselmo A."/>
        </authorList>
    </citation>
    <scope>NUCLEOTIDE SEQUENCE</scope>
    <source>
        <strain evidence="3">20S</strain>
    </source>
</reference>
<accession>A0A483FX88</accession>
<dbReference type="EMBL" id="SDCC01000080">
    <property type="protein sequence ID" value="TCX00333.1"/>
    <property type="molecule type" value="Genomic_DNA"/>
</dbReference>
<dbReference type="RefSeq" id="WP_180812115.1">
    <property type="nucleotide sequence ID" value="NZ_CABVMB010000056.1"/>
</dbReference>
<evidence type="ECO:0000313" key="3">
    <source>
        <dbReference type="EMBL" id="TCX00333.1"/>
    </source>
</evidence>
<dbReference type="AlphaFoldDB" id="A0A483FX88"/>
<proteinExistence type="predicted"/>
<feature type="domain" description="Pyosin/cloacin translocation" evidence="2">
    <location>
        <begin position="67"/>
        <end position="221"/>
    </location>
</feature>
<feature type="region of interest" description="Disordered" evidence="1">
    <location>
        <begin position="146"/>
        <end position="211"/>
    </location>
</feature>
<gene>
    <name evidence="3" type="ORF">ETE86_26865</name>
</gene>
<feature type="non-terminal residue" evidence="3">
    <location>
        <position position="1"/>
    </location>
</feature>
<organism evidence="3">
    <name type="scientific">Klebsiella pneumoniae</name>
    <dbReference type="NCBI Taxonomy" id="573"/>
    <lineage>
        <taxon>Bacteria</taxon>
        <taxon>Pseudomonadati</taxon>
        <taxon>Pseudomonadota</taxon>
        <taxon>Gammaproteobacteria</taxon>
        <taxon>Enterobacterales</taxon>
        <taxon>Enterobacteriaceae</taxon>
        <taxon>Klebsiella/Raoultella group</taxon>
        <taxon>Klebsiella</taxon>
        <taxon>Klebsiella pneumoniae complex</taxon>
    </lineage>
</organism>
<feature type="non-terminal residue" evidence="3">
    <location>
        <position position="223"/>
    </location>
</feature>
<sequence>AAPNPLTVALLAIFYSPSLNEGETETLQNIRGDQLYQNLIHGQMMVGAFTRVNSTVIEGDYVPEYELREIARQNGTVRTRVRFRIEEDPESGELVSRSYEVGEKSGLDRVRVRFAKQLDKETWGFEDPSIKGTFVWSRSAGQGKFEWGSSQTTVHDGSAGGSTTPPTPIPEPRSIWGLPNPAPESLPPVPGTPIPEEQEPNIETLPIEDRDFDDFIIVDPMGV</sequence>
<dbReference type="InterPro" id="IPR016128">
    <property type="entry name" value="Pyosin/cloacin_T_dom"/>
</dbReference>
<dbReference type="Pfam" id="PF06958">
    <property type="entry name" value="Pyocin_S"/>
    <property type="match status" value="1"/>
</dbReference>
<feature type="compositionally biased region" description="Pro residues" evidence="1">
    <location>
        <begin position="180"/>
        <end position="193"/>
    </location>
</feature>